<feature type="region of interest" description="Disordered" evidence="1">
    <location>
        <begin position="152"/>
        <end position="173"/>
    </location>
</feature>
<keyword evidence="3" id="KW-1185">Reference proteome</keyword>
<feature type="compositionally biased region" description="Basic and acidic residues" evidence="1">
    <location>
        <begin position="152"/>
        <end position="161"/>
    </location>
</feature>
<feature type="region of interest" description="Disordered" evidence="1">
    <location>
        <begin position="208"/>
        <end position="242"/>
    </location>
</feature>
<reference evidence="2 3" key="1">
    <citation type="submission" date="2016-02" db="EMBL/GenBank/DDBJ databases">
        <title>Band-tailed pigeon sequencing and assembly.</title>
        <authorList>
            <person name="Soares A.E."/>
            <person name="Novak B.J."/>
            <person name="Rice E.S."/>
            <person name="O'Connell B."/>
            <person name="Chang D."/>
            <person name="Weber S."/>
            <person name="Shapiro B."/>
        </authorList>
    </citation>
    <scope>NUCLEOTIDE SEQUENCE [LARGE SCALE GENOMIC DNA]</scope>
    <source>
        <strain evidence="2">BTP2013</strain>
        <tissue evidence="2">Blood</tissue>
    </source>
</reference>
<dbReference type="AlphaFoldDB" id="A0A1V4KDS4"/>
<organism evidence="2 3">
    <name type="scientific">Patagioenas fasciata monilis</name>
    <dbReference type="NCBI Taxonomy" id="372326"/>
    <lineage>
        <taxon>Eukaryota</taxon>
        <taxon>Metazoa</taxon>
        <taxon>Chordata</taxon>
        <taxon>Craniata</taxon>
        <taxon>Vertebrata</taxon>
        <taxon>Euteleostomi</taxon>
        <taxon>Archelosauria</taxon>
        <taxon>Archosauria</taxon>
        <taxon>Dinosauria</taxon>
        <taxon>Saurischia</taxon>
        <taxon>Theropoda</taxon>
        <taxon>Coelurosauria</taxon>
        <taxon>Aves</taxon>
        <taxon>Neognathae</taxon>
        <taxon>Neoaves</taxon>
        <taxon>Columbimorphae</taxon>
        <taxon>Columbiformes</taxon>
        <taxon>Columbidae</taxon>
        <taxon>Patagioenas</taxon>
    </lineage>
</organism>
<evidence type="ECO:0000313" key="3">
    <source>
        <dbReference type="Proteomes" id="UP000190648"/>
    </source>
</evidence>
<dbReference type="OrthoDB" id="21204at2759"/>
<protein>
    <submittedName>
        <fullName evidence="2">Uncharacterized protein</fullName>
    </submittedName>
</protein>
<dbReference type="Proteomes" id="UP000190648">
    <property type="component" value="Unassembled WGS sequence"/>
</dbReference>
<evidence type="ECO:0000313" key="2">
    <source>
        <dbReference type="EMBL" id="OPJ82513.1"/>
    </source>
</evidence>
<accession>A0A1V4KDS4</accession>
<gene>
    <name evidence="2" type="ORF">AV530_000336</name>
</gene>
<dbReference type="EMBL" id="LSYS01003582">
    <property type="protein sequence ID" value="OPJ82513.1"/>
    <property type="molecule type" value="Genomic_DNA"/>
</dbReference>
<sequence length="253" mass="27829">MCQRINKSRPYSAYTKRARIFLIPTFTRLLVLQESSWGDTADCSVTGVKHRCQAEDKKCLHPGWAFIFRLHAAVLQPLLSRLHQEPGQLLEDAQEAAGAQRLVISSLRYFGLDEESLTRMLQATLGRCMRSFVQQLFDTIVRQCSGEVRRQLGPEDTRAAGERASSPDPAPVPSLCVASLQPHHCSCFQPRRVRTPAGGPRGGCAQALRLQPGQPMGGTAEPREEGRLHLGPLPAPQESNPPSVMMGGCYKGC</sequence>
<evidence type="ECO:0000256" key="1">
    <source>
        <dbReference type="SAM" id="MobiDB-lite"/>
    </source>
</evidence>
<name>A0A1V4KDS4_PATFA</name>
<comment type="caution">
    <text evidence="2">The sequence shown here is derived from an EMBL/GenBank/DDBJ whole genome shotgun (WGS) entry which is preliminary data.</text>
</comment>
<proteinExistence type="predicted"/>